<feature type="transmembrane region" description="Helical" evidence="1">
    <location>
        <begin position="97"/>
        <end position="122"/>
    </location>
</feature>
<reference evidence="2 3" key="1">
    <citation type="submission" date="2024-09" db="EMBL/GenBank/DDBJ databases">
        <title>Rethinking Asexuality: The Enigmatic Case of Functional Sexual Genes in Lepraria (Stereocaulaceae).</title>
        <authorList>
            <person name="Doellman M."/>
            <person name="Sun Y."/>
            <person name="Barcenas-Pena A."/>
            <person name="Lumbsch H.T."/>
            <person name="Grewe F."/>
        </authorList>
    </citation>
    <scope>NUCLEOTIDE SEQUENCE [LARGE SCALE GENOMIC DNA]</scope>
    <source>
        <strain evidence="2 3">Mercado 3170</strain>
    </source>
</reference>
<protein>
    <submittedName>
        <fullName evidence="2">Uncharacterized protein</fullName>
    </submittedName>
</protein>
<evidence type="ECO:0000256" key="1">
    <source>
        <dbReference type="SAM" id="Phobius"/>
    </source>
</evidence>
<dbReference type="Proteomes" id="UP001590950">
    <property type="component" value="Unassembled WGS sequence"/>
</dbReference>
<name>A0ABR3ZZX8_9LECA</name>
<keyword evidence="3" id="KW-1185">Reference proteome</keyword>
<proteinExistence type="predicted"/>
<dbReference type="EMBL" id="JBEFKJ010000033">
    <property type="protein sequence ID" value="KAL2038343.1"/>
    <property type="molecule type" value="Genomic_DNA"/>
</dbReference>
<comment type="caution">
    <text evidence="2">The sequence shown here is derived from an EMBL/GenBank/DDBJ whole genome shotgun (WGS) entry which is preliminary data.</text>
</comment>
<accession>A0ABR3ZZX8</accession>
<evidence type="ECO:0000313" key="3">
    <source>
        <dbReference type="Proteomes" id="UP001590950"/>
    </source>
</evidence>
<gene>
    <name evidence="2" type="ORF">N7G274_008992</name>
</gene>
<evidence type="ECO:0000313" key="2">
    <source>
        <dbReference type="EMBL" id="KAL2038343.1"/>
    </source>
</evidence>
<keyword evidence="1" id="KW-0472">Membrane</keyword>
<organism evidence="2 3">
    <name type="scientific">Stereocaulon virgatum</name>
    <dbReference type="NCBI Taxonomy" id="373712"/>
    <lineage>
        <taxon>Eukaryota</taxon>
        <taxon>Fungi</taxon>
        <taxon>Dikarya</taxon>
        <taxon>Ascomycota</taxon>
        <taxon>Pezizomycotina</taxon>
        <taxon>Lecanoromycetes</taxon>
        <taxon>OSLEUM clade</taxon>
        <taxon>Lecanoromycetidae</taxon>
        <taxon>Lecanorales</taxon>
        <taxon>Lecanorineae</taxon>
        <taxon>Stereocaulaceae</taxon>
        <taxon>Stereocaulon</taxon>
    </lineage>
</organism>
<keyword evidence="1" id="KW-1133">Transmembrane helix</keyword>
<feature type="transmembrane region" description="Helical" evidence="1">
    <location>
        <begin position="59"/>
        <end position="85"/>
    </location>
</feature>
<keyword evidence="1" id="KW-0812">Transmembrane</keyword>
<sequence>MPLQRLSVLSLNVKHLARQRLDTWLVQMPSRQFASVYQTPSKASIPERLLIYHAGTGRIVFVGSLKVTTIFLFSATVFFIAPAIYKDQAQPPWVTPAVAMASAVPLFYVMYYASPFVAYVHIKLPMFARRSREQLLRWAQTIPPNTEVEMTTIKSYGSLRTTRMPISELRPTKARFGIENLIRVPKPSTSTSIGLRRPWWAPKEQTIFFVGNERRKSVETAVWQKALEQIRSSGNASRREVRS</sequence>